<proteinExistence type="predicted"/>
<organism evidence="1">
    <name type="scientific">freshwater metagenome</name>
    <dbReference type="NCBI Taxonomy" id="449393"/>
    <lineage>
        <taxon>unclassified sequences</taxon>
        <taxon>metagenomes</taxon>
        <taxon>ecological metagenomes</taxon>
    </lineage>
</organism>
<gene>
    <name evidence="1" type="ORF">UFOPK2579_00818</name>
</gene>
<protein>
    <submittedName>
        <fullName evidence="1">Unannotated protein</fullName>
    </submittedName>
</protein>
<name>A0A6J6PJG1_9ZZZZ</name>
<dbReference type="EMBL" id="CAEZXR010000076">
    <property type="protein sequence ID" value="CAB4698642.1"/>
    <property type="molecule type" value="Genomic_DNA"/>
</dbReference>
<dbReference type="AlphaFoldDB" id="A0A6J6PJG1"/>
<reference evidence="1" key="1">
    <citation type="submission" date="2020-05" db="EMBL/GenBank/DDBJ databases">
        <authorList>
            <person name="Chiriac C."/>
            <person name="Salcher M."/>
            <person name="Ghai R."/>
            <person name="Kavagutti S V."/>
        </authorList>
    </citation>
    <scope>NUCLEOTIDE SEQUENCE</scope>
</reference>
<evidence type="ECO:0000313" key="1">
    <source>
        <dbReference type="EMBL" id="CAB4698642.1"/>
    </source>
</evidence>
<sequence>MEITATREGYATLALLSPATARIHDNVLEPKVALDREKVRAGAKLTVTGAGLTPGDAYALRLWPDELASAVADEFGEIRVRVAIPAAAELGERRIKLVAPDGTVLTATVEVLPAER</sequence>
<accession>A0A6J6PJG1</accession>